<dbReference type="GO" id="GO:0031769">
    <property type="term" value="F:glucagon receptor binding"/>
    <property type="evidence" value="ECO:0007669"/>
    <property type="project" value="TreeGrafter"/>
</dbReference>
<reference evidence="3" key="2">
    <citation type="submission" date="2025-08" db="UniProtKB">
        <authorList>
            <consortium name="Ensembl"/>
        </authorList>
    </citation>
    <scope>IDENTIFICATION</scope>
</reference>
<dbReference type="GO" id="GO:0009749">
    <property type="term" value="P:response to glucose"/>
    <property type="evidence" value="ECO:0007669"/>
    <property type="project" value="InterPro"/>
</dbReference>
<dbReference type="GeneTree" id="ENSGT00940000177404"/>
<reference evidence="3" key="3">
    <citation type="submission" date="2025-09" db="UniProtKB">
        <authorList>
            <consortium name="Ensembl"/>
        </authorList>
    </citation>
    <scope>IDENTIFICATION</scope>
</reference>
<dbReference type="AlphaFoldDB" id="A0A8C4TII1"/>
<evidence type="ECO:0000256" key="1">
    <source>
        <dbReference type="ARBA" id="ARBA00022702"/>
    </source>
</evidence>
<organism evidence="3 4">
    <name type="scientific">Erpetoichthys calabaricus</name>
    <name type="common">Rope fish</name>
    <name type="synonym">Calamoichthys calabaricus</name>
    <dbReference type="NCBI Taxonomy" id="27687"/>
    <lineage>
        <taxon>Eukaryota</taxon>
        <taxon>Metazoa</taxon>
        <taxon>Chordata</taxon>
        <taxon>Craniata</taxon>
        <taxon>Vertebrata</taxon>
        <taxon>Euteleostomi</taxon>
        <taxon>Actinopterygii</taxon>
        <taxon>Polypteriformes</taxon>
        <taxon>Polypteridae</taxon>
        <taxon>Erpetoichthys</taxon>
    </lineage>
</organism>
<dbReference type="GO" id="GO:0050796">
    <property type="term" value="P:regulation of insulin secretion"/>
    <property type="evidence" value="ECO:0007669"/>
    <property type="project" value="InterPro"/>
</dbReference>
<dbReference type="Ensembl" id="ENSECRT00000033876.1">
    <property type="protein sequence ID" value="ENSECRP00000033151.1"/>
    <property type="gene ID" value="ENSECRG00000022445.1"/>
</dbReference>
<dbReference type="GO" id="GO:0005179">
    <property type="term" value="F:hormone activity"/>
    <property type="evidence" value="ECO:0007669"/>
    <property type="project" value="UniProtKB-KW"/>
</dbReference>
<dbReference type="Proteomes" id="UP000694620">
    <property type="component" value="Chromosome 14"/>
</dbReference>
<evidence type="ECO:0000313" key="3">
    <source>
        <dbReference type="Ensembl" id="ENSECRP00000033151.1"/>
    </source>
</evidence>
<sequence length="91" mass="10491">LRFILFYVLVVPVEMEGFRPVERRYAESTIASDISKIVDSMAQKNFVNFLLNRKEKKILSISLISSQTIMRHKMREQVTSKSLGKVDLSGQ</sequence>
<proteinExistence type="predicted"/>
<evidence type="ECO:0000256" key="2">
    <source>
        <dbReference type="SAM" id="SignalP"/>
    </source>
</evidence>
<dbReference type="InterPro" id="IPR039078">
    <property type="entry name" value="GIP"/>
</dbReference>
<feature type="chain" id="PRO_5034114059" description="Gastric inhibitory polypeptide" evidence="2">
    <location>
        <begin position="18"/>
        <end position="91"/>
    </location>
</feature>
<protein>
    <recommendedName>
        <fullName evidence="5">Gastric inhibitory polypeptide</fullName>
    </recommendedName>
</protein>
<dbReference type="PANTHER" id="PTHR15211:SF0">
    <property type="entry name" value="GASTRIC INHIBITORY POLYPEPTIDE"/>
    <property type="match status" value="1"/>
</dbReference>
<feature type="signal peptide" evidence="2">
    <location>
        <begin position="1"/>
        <end position="17"/>
    </location>
</feature>
<dbReference type="PANTHER" id="PTHR15211">
    <property type="entry name" value="GLUCOSE-DEPENDENT INSULINOTROPIC POLYPEPTIDE"/>
    <property type="match status" value="1"/>
</dbReference>
<keyword evidence="2" id="KW-0732">Signal</keyword>
<evidence type="ECO:0008006" key="5">
    <source>
        <dbReference type="Google" id="ProtNLM"/>
    </source>
</evidence>
<dbReference type="GO" id="GO:0042594">
    <property type="term" value="P:response to starvation"/>
    <property type="evidence" value="ECO:0007669"/>
    <property type="project" value="TreeGrafter"/>
</dbReference>
<keyword evidence="1" id="KW-0372">Hormone</keyword>
<name>A0A8C4TII1_ERPCA</name>
<accession>A0A8C4TII1</accession>
<dbReference type="GO" id="GO:0042304">
    <property type="term" value="P:regulation of fatty acid biosynthetic process"/>
    <property type="evidence" value="ECO:0007669"/>
    <property type="project" value="InterPro"/>
</dbReference>
<keyword evidence="4" id="KW-1185">Reference proteome</keyword>
<dbReference type="Gene3D" id="6.10.250.590">
    <property type="match status" value="1"/>
</dbReference>
<evidence type="ECO:0000313" key="4">
    <source>
        <dbReference type="Proteomes" id="UP000694620"/>
    </source>
</evidence>
<dbReference type="GO" id="GO:0005615">
    <property type="term" value="C:extracellular space"/>
    <property type="evidence" value="ECO:0007669"/>
    <property type="project" value="TreeGrafter"/>
</dbReference>
<reference evidence="3" key="1">
    <citation type="submission" date="2021-06" db="EMBL/GenBank/DDBJ databases">
        <authorList>
            <consortium name="Wellcome Sanger Institute Data Sharing"/>
        </authorList>
    </citation>
    <scope>NUCLEOTIDE SEQUENCE [LARGE SCALE GENOMIC DNA]</scope>
</reference>